<feature type="domain" description="UmuC" evidence="2">
    <location>
        <begin position="25"/>
        <end position="150"/>
    </location>
</feature>
<dbReference type="InterPro" id="IPR001126">
    <property type="entry name" value="UmuC"/>
</dbReference>
<dbReference type="InterPro" id="IPR043502">
    <property type="entry name" value="DNA/RNA_pol_sf"/>
</dbReference>
<gene>
    <name evidence="3" type="ORF">GCM10008101_17870</name>
</gene>
<keyword evidence="1" id="KW-0227">DNA damage</keyword>
<keyword evidence="4" id="KW-1185">Reference proteome</keyword>
<dbReference type="InterPro" id="IPR050356">
    <property type="entry name" value="SulA_CellDiv_inhibitor"/>
</dbReference>
<accession>A0ABQ3C1L2</accession>
<comment type="caution">
    <text evidence="3">The sequence shown here is derived from an EMBL/GenBank/DDBJ whole genome shotgun (WGS) entry which is preliminary data.</text>
</comment>
<reference evidence="4" key="1">
    <citation type="journal article" date="2019" name="Int. J. Syst. Evol. Microbiol.">
        <title>The Global Catalogue of Microorganisms (GCM) 10K type strain sequencing project: providing services to taxonomists for standard genome sequencing and annotation.</title>
        <authorList>
            <consortium name="The Broad Institute Genomics Platform"/>
            <consortium name="The Broad Institute Genome Sequencing Center for Infectious Disease"/>
            <person name="Wu L."/>
            <person name="Ma J."/>
        </authorList>
    </citation>
    <scope>NUCLEOTIDE SEQUENCE [LARGE SCALE GENOMIC DNA]</scope>
    <source>
        <strain evidence="4">KCTC 22558</strain>
    </source>
</reference>
<dbReference type="CDD" id="cd03468">
    <property type="entry name" value="PolY_like"/>
    <property type="match status" value="1"/>
</dbReference>
<name>A0ABQ3C1L2_9GAMM</name>
<dbReference type="Proteomes" id="UP000643403">
    <property type="component" value="Unassembled WGS sequence"/>
</dbReference>
<dbReference type="Pfam" id="PF00817">
    <property type="entry name" value="IMS"/>
    <property type="match status" value="1"/>
</dbReference>
<dbReference type="PANTHER" id="PTHR35369">
    <property type="entry name" value="BLR3025 PROTEIN-RELATED"/>
    <property type="match status" value="1"/>
</dbReference>
<dbReference type="PANTHER" id="PTHR35369:SF2">
    <property type="entry name" value="BLR3025 PROTEIN"/>
    <property type="match status" value="1"/>
</dbReference>
<evidence type="ECO:0000259" key="2">
    <source>
        <dbReference type="Pfam" id="PF00817"/>
    </source>
</evidence>
<evidence type="ECO:0000313" key="3">
    <source>
        <dbReference type="EMBL" id="GGZ64586.1"/>
    </source>
</evidence>
<evidence type="ECO:0000256" key="1">
    <source>
        <dbReference type="ARBA" id="ARBA00022763"/>
    </source>
</evidence>
<organism evidence="3 4">
    <name type="scientific">Cognatilysobacter xinjiangensis</name>
    <dbReference type="NCBI Taxonomy" id="546892"/>
    <lineage>
        <taxon>Bacteria</taxon>
        <taxon>Pseudomonadati</taxon>
        <taxon>Pseudomonadota</taxon>
        <taxon>Gammaproteobacteria</taxon>
        <taxon>Lysobacterales</taxon>
        <taxon>Lysobacteraceae</taxon>
        <taxon>Cognatilysobacter</taxon>
    </lineage>
</organism>
<dbReference type="SUPFAM" id="SSF56672">
    <property type="entry name" value="DNA/RNA polymerases"/>
    <property type="match status" value="1"/>
</dbReference>
<proteinExistence type="predicted"/>
<evidence type="ECO:0000313" key="4">
    <source>
        <dbReference type="Proteomes" id="UP000643403"/>
    </source>
</evidence>
<dbReference type="EMBL" id="BMXY01000002">
    <property type="protein sequence ID" value="GGZ64586.1"/>
    <property type="molecule type" value="Genomic_DNA"/>
</dbReference>
<protein>
    <submittedName>
        <fullName evidence="3">DNA repair nucleotidyltransferase</fullName>
    </submittedName>
</protein>
<sequence length="471" mass="52476">MHWLCVFLPQLALDDVLRRLDDPLEPVALVSGPRQRRVLHAVNAAAREAGLRPGLTMAAAQALGVRFRSADHDPDAAERCRRLVAAWAYGYSSQVSLDLPHAVLLEIGRSRRLFGGWAQLAPRLSAELQDMHLRHRLVAAPNPWAARLLANVHASLAVDAQTLPAALDALPVARSGLAGEVRKALARMGLRRLGELRRLPRASIGRRFASTVLDHLDRAYGLRPEPLIAYRPPDVFEARIEFDHEVESSQALLFPLRRLTADLAAFLRSRDGGVQRFVIRLEHERGGDSDVVVGLLAPEREAGALFDLARTRIERAQVPAPVRGMRLRADDLPRFVPDAGDLFASQARPQLPWLQLRERLRARLGDAAVRPVVWRADHRPECILLDGPPVDPRIRAVPRPGWLLPTPTACRERIERLVAGPERIESGWWDDGDVRRDYYVAETVDGRRIWLFREAGDLAGDGPVCVHGLFG</sequence>
<dbReference type="RefSeq" id="WP_189449122.1">
    <property type="nucleotide sequence ID" value="NZ_BMXY01000002.1"/>
</dbReference>